<dbReference type="PANTHER" id="PTHR43169:SF2">
    <property type="entry name" value="NAD_GMP SYNTHASE DOMAIN-CONTAINING PROTEIN"/>
    <property type="match status" value="1"/>
</dbReference>
<proteinExistence type="predicted"/>
<dbReference type="GO" id="GO:0016783">
    <property type="term" value="F:sulfurtransferase activity"/>
    <property type="evidence" value="ECO:0007669"/>
    <property type="project" value="InterPro"/>
</dbReference>
<dbReference type="InterPro" id="IPR005232">
    <property type="entry name" value="LarE"/>
</dbReference>
<dbReference type="InterPro" id="IPR022310">
    <property type="entry name" value="NAD/GMP_synthase"/>
</dbReference>
<reference evidence="3 4" key="1">
    <citation type="journal article" date="2007" name="PLoS ONE">
        <title>Analysis of the neurotoxin complex genes in Clostridium botulinum A1-A4 and B1 strains: BoNT/A3, /Ba4 and /B1 clusters are located within plasmids.</title>
        <authorList>
            <person name="Smith T.J."/>
            <person name="Hill K.K."/>
            <person name="Foley B.T."/>
            <person name="Detter J.C."/>
            <person name="Munk A.C."/>
            <person name="Bruce D.C."/>
            <person name="Doggett N.A."/>
            <person name="Smith L.A."/>
            <person name="Marks J.D."/>
            <person name="Xie G."/>
            <person name="Brettin T.S."/>
        </authorList>
    </citation>
    <scope>NUCLEOTIDE SEQUENCE [LARGE SCALE GENOMIC DNA]</scope>
    <source>
        <strain evidence="4">Okra / Type B1</strain>
    </source>
</reference>
<dbReference type="Proteomes" id="UP000008541">
    <property type="component" value="Chromosome"/>
</dbReference>
<dbReference type="NCBIfam" id="TIGR00268">
    <property type="entry name" value="ATP-dependent sacrificial sulfur transferase LarE"/>
    <property type="match status" value="1"/>
</dbReference>
<evidence type="ECO:0000259" key="2">
    <source>
        <dbReference type="Pfam" id="PF02540"/>
    </source>
</evidence>
<name>B1IIY0_CLOBK</name>
<evidence type="ECO:0000313" key="3">
    <source>
        <dbReference type="EMBL" id="ACA46586.1"/>
    </source>
</evidence>
<dbReference type="KEGG" id="cbb:CLD_3386"/>
<dbReference type="CDD" id="cd01990">
    <property type="entry name" value="LarE-like"/>
    <property type="match status" value="1"/>
</dbReference>
<dbReference type="PANTHER" id="PTHR43169">
    <property type="entry name" value="EXSB FAMILY PROTEIN"/>
    <property type="match status" value="1"/>
</dbReference>
<dbReference type="Pfam" id="PF02540">
    <property type="entry name" value="NAD_synthase"/>
    <property type="match status" value="1"/>
</dbReference>
<dbReference type="HOGENOM" id="CLU_061181_2_0_9"/>
<dbReference type="InterPro" id="IPR014729">
    <property type="entry name" value="Rossmann-like_a/b/a_fold"/>
</dbReference>
<accession>B1IIY0</accession>
<dbReference type="GO" id="GO:0006163">
    <property type="term" value="P:purine nucleotide metabolic process"/>
    <property type="evidence" value="ECO:0007669"/>
    <property type="project" value="UniProtKB-ARBA"/>
</dbReference>
<evidence type="ECO:0000256" key="1">
    <source>
        <dbReference type="PIRSR" id="PIRSR006661-1"/>
    </source>
</evidence>
<dbReference type="EMBL" id="CP000939">
    <property type="protein sequence ID" value="ACA46586.1"/>
    <property type="molecule type" value="Genomic_DNA"/>
</dbReference>
<dbReference type="InterPro" id="IPR052188">
    <property type="entry name" value="Ni-pincer_cofactor_biosynth"/>
</dbReference>
<protein>
    <recommendedName>
        <fullName evidence="2">NAD/GMP synthase domain-containing protein</fullName>
    </recommendedName>
</protein>
<organism evidence="3 4">
    <name type="scientific">Clostridium botulinum (strain Okra / Type B1)</name>
    <dbReference type="NCBI Taxonomy" id="498213"/>
    <lineage>
        <taxon>Bacteria</taxon>
        <taxon>Bacillati</taxon>
        <taxon>Bacillota</taxon>
        <taxon>Clostridia</taxon>
        <taxon>Eubacteriales</taxon>
        <taxon>Clostridiaceae</taxon>
        <taxon>Clostridium</taxon>
    </lineage>
</organism>
<evidence type="ECO:0000313" key="4">
    <source>
        <dbReference type="Proteomes" id="UP000008541"/>
    </source>
</evidence>
<dbReference type="AlphaFoldDB" id="B1IIY0"/>
<sequence length="272" mass="30980">MGDGIKMNYKYNNLINYLKELGSVAVAFSGGVDSTLLLKAAKEALGDNAISITVVSPYIPKWEIKEAKELANNIGIKSYFLEVPMLEEIRFNPEDRCYICKKGVFSKIKELAKEKGVKYIVDGTNLDDTKDYRPGMRALKELDVKSPLLENSINKEEIRTLSKELGLETWNKPAYACLLSRIPYNQEIKEEDLSRIEKAEVYMMELGFRAVRVRSHGDLARIEVPKKERVKLFNEDILDKVSEKFKKLGFKYVTVDTEGYKMGSLNTGINKN</sequence>
<dbReference type="SUPFAM" id="SSF52402">
    <property type="entry name" value="Adenine nucleotide alpha hydrolases-like"/>
    <property type="match status" value="1"/>
</dbReference>
<feature type="domain" description="NAD/GMP synthase" evidence="2">
    <location>
        <begin position="13"/>
        <end position="83"/>
    </location>
</feature>
<feature type="active site" description="Nucleophile and sulfur donor" evidence="1">
    <location>
        <position position="177"/>
    </location>
</feature>
<gene>
    <name evidence="3" type="ordered locus">CLD_3386</name>
</gene>
<dbReference type="Gene3D" id="3.40.50.620">
    <property type="entry name" value="HUPs"/>
    <property type="match status" value="1"/>
</dbReference>
<dbReference type="PIRSF" id="PIRSF006661">
    <property type="entry name" value="PP-lp_UCP006661"/>
    <property type="match status" value="1"/>
</dbReference>